<name>A0A0E9UCX1_ANGAN</name>
<accession>A0A0E9UCX1</accession>
<protein>
    <submittedName>
        <fullName evidence="2">Uncharacterized protein</fullName>
    </submittedName>
</protein>
<evidence type="ECO:0000313" key="2">
    <source>
        <dbReference type="EMBL" id="JAH63080.1"/>
    </source>
</evidence>
<reference evidence="2" key="2">
    <citation type="journal article" date="2015" name="Fish Shellfish Immunol.">
        <title>Early steps in the European eel (Anguilla anguilla)-Vibrio vulnificus interaction in the gills: Role of the RtxA13 toxin.</title>
        <authorList>
            <person name="Callol A."/>
            <person name="Pajuelo D."/>
            <person name="Ebbesson L."/>
            <person name="Teles M."/>
            <person name="MacKenzie S."/>
            <person name="Amaro C."/>
        </authorList>
    </citation>
    <scope>NUCLEOTIDE SEQUENCE</scope>
</reference>
<dbReference type="EMBL" id="GBXM01045497">
    <property type="protein sequence ID" value="JAH63080.1"/>
    <property type="molecule type" value="Transcribed_RNA"/>
</dbReference>
<feature type="compositionally biased region" description="Polar residues" evidence="1">
    <location>
        <begin position="1"/>
        <end position="12"/>
    </location>
</feature>
<evidence type="ECO:0000256" key="1">
    <source>
        <dbReference type="SAM" id="MobiDB-lite"/>
    </source>
</evidence>
<sequence>MMSTCACSTVDSGASARARRGTGS</sequence>
<organism evidence="2">
    <name type="scientific">Anguilla anguilla</name>
    <name type="common">European freshwater eel</name>
    <name type="synonym">Muraena anguilla</name>
    <dbReference type="NCBI Taxonomy" id="7936"/>
    <lineage>
        <taxon>Eukaryota</taxon>
        <taxon>Metazoa</taxon>
        <taxon>Chordata</taxon>
        <taxon>Craniata</taxon>
        <taxon>Vertebrata</taxon>
        <taxon>Euteleostomi</taxon>
        <taxon>Actinopterygii</taxon>
        <taxon>Neopterygii</taxon>
        <taxon>Teleostei</taxon>
        <taxon>Anguilliformes</taxon>
        <taxon>Anguillidae</taxon>
        <taxon>Anguilla</taxon>
    </lineage>
</organism>
<dbReference type="AlphaFoldDB" id="A0A0E9UCX1"/>
<proteinExistence type="predicted"/>
<reference evidence="2" key="1">
    <citation type="submission" date="2014-11" db="EMBL/GenBank/DDBJ databases">
        <authorList>
            <person name="Amaro Gonzalez C."/>
        </authorList>
    </citation>
    <scope>NUCLEOTIDE SEQUENCE</scope>
</reference>
<feature type="region of interest" description="Disordered" evidence="1">
    <location>
        <begin position="1"/>
        <end position="24"/>
    </location>
</feature>